<proteinExistence type="predicted"/>
<dbReference type="AlphaFoldDB" id="A0A8H3LR21"/>
<reference evidence="1" key="1">
    <citation type="submission" date="2019-10" db="EMBL/GenBank/DDBJ databases">
        <title>Conservation and host-specific expression of non-tandemly repeated heterogenous ribosome RNA gene in arbuscular mycorrhizal fungi.</title>
        <authorList>
            <person name="Maeda T."/>
            <person name="Kobayashi Y."/>
            <person name="Nakagawa T."/>
            <person name="Ezawa T."/>
            <person name="Yamaguchi K."/>
            <person name="Bino T."/>
            <person name="Nishimoto Y."/>
            <person name="Shigenobu S."/>
            <person name="Kawaguchi M."/>
        </authorList>
    </citation>
    <scope>NUCLEOTIDE SEQUENCE</scope>
    <source>
        <strain evidence="1">HR1</strain>
    </source>
</reference>
<comment type="caution">
    <text evidence="1">The sequence shown here is derived from an EMBL/GenBank/DDBJ whole genome shotgun (WGS) entry which is preliminary data.</text>
</comment>
<accession>A0A8H3LR21</accession>
<protein>
    <submittedName>
        <fullName evidence="1">Uncharacterized protein</fullName>
    </submittedName>
</protein>
<sequence>MDSFTILAKKPTHKSSLQFTCKLPIKFMVQTRQLRYDYEDAHYAIFMDDKYQYKVGEPGYSVAAVERGRQIIVSKSKTFQVADYDFTKCGIIPSVTMICDISCTIEESFYKGQIYIGLKDSIFQPSDPL</sequence>
<gene>
    <name evidence="1" type="ORF">RCL2_001833300</name>
</gene>
<dbReference type="OrthoDB" id="10003658at2759"/>
<evidence type="ECO:0000313" key="2">
    <source>
        <dbReference type="Proteomes" id="UP000615446"/>
    </source>
</evidence>
<name>A0A8H3LR21_9GLOM</name>
<dbReference type="EMBL" id="BLAL01000205">
    <property type="protein sequence ID" value="GES91524.1"/>
    <property type="molecule type" value="Genomic_DNA"/>
</dbReference>
<organism evidence="1 2">
    <name type="scientific">Rhizophagus clarus</name>
    <dbReference type="NCBI Taxonomy" id="94130"/>
    <lineage>
        <taxon>Eukaryota</taxon>
        <taxon>Fungi</taxon>
        <taxon>Fungi incertae sedis</taxon>
        <taxon>Mucoromycota</taxon>
        <taxon>Glomeromycotina</taxon>
        <taxon>Glomeromycetes</taxon>
        <taxon>Glomerales</taxon>
        <taxon>Glomeraceae</taxon>
        <taxon>Rhizophagus</taxon>
    </lineage>
</organism>
<dbReference type="Proteomes" id="UP000615446">
    <property type="component" value="Unassembled WGS sequence"/>
</dbReference>
<evidence type="ECO:0000313" key="1">
    <source>
        <dbReference type="EMBL" id="GES91524.1"/>
    </source>
</evidence>